<dbReference type="EMBL" id="AAMS01000003">
    <property type="protein sequence ID" value="EAQ07036.1"/>
    <property type="molecule type" value="Genomic_DNA"/>
</dbReference>
<name>A3V3H9_9RHOB</name>
<organism evidence="2 3">
    <name type="scientific">Yoonia vestfoldensis SKA53</name>
    <dbReference type="NCBI Taxonomy" id="314232"/>
    <lineage>
        <taxon>Bacteria</taxon>
        <taxon>Pseudomonadati</taxon>
        <taxon>Pseudomonadota</taxon>
        <taxon>Alphaproteobacteria</taxon>
        <taxon>Rhodobacterales</taxon>
        <taxon>Paracoccaceae</taxon>
        <taxon>Yoonia</taxon>
    </lineage>
</organism>
<proteinExistence type="predicted"/>
<evidence type="ECO:0000313" key="2">
    <source>
        <dbReference type="EMBL" id="EAQ07036.1"/>
    </source>
</evidence>
<dbReference type="Pfam" id="PF06568">
    <property type="entry name" value="YjiS-like"/>
    <property type="match status" value="1"/>
</dbReference>
<evidence type="ECO:0000313" key="3">
    <source>
        <dbReference type="Proteomes" id="UP000004507"/>
    </source>
</evidence>
<dbReference type="InterPro" id="IPR009506">
    <property type="entry name" value="YjiS-like"/>
</dbReference>
<gene>
    <name evidence="2" type="ORF">SKA53_01531</name>
</gene>
<comment type="caution">
    <text evidence="2">The sequence shown here is derived from an EMBL/GenBank/DDBJ whole genome shotgun (WGS) entry which is preliminary data.</text>
</comment>
<evidence type="ECO:0000259" key="1">
    <source>
        <dbReference type="Pfam" id="PF06568"/>
    </source>
</evidence>
<accession>A3V3H9</accession>
<dbReference type="Proteomes" id="UP000004507">
    <property type="component" value="Unassembled WGS sequence"/>
</dbReference>
<dbReference type="AlphaFoldDB" id="A3V3H9"/>
<reference evidence="2 3" key="1">
    <citation type="submission" date="2006-01" db="EMBL/GenBank/DDBJ databases">
        <authorList>
            <person name="Hagstrom A."/>
            <person name="Ferriera S."/>
            <person name="Johnson J."/>
            <person name="Kravitz S."/>
            <person name="Halpern A."/>
            <person name="Remington K."/>
            <person name="Beeson K."/>
            <person name="Tran B."/>
            <person name="Rogers Y.-H."/>
            <person name="Friedman R."/>
            <person name="Venter J.C."/>
        </authorList>
    </citation>
    <scope>NUCLEOTIDE SEQUENCE [LARGE SCALE GENOMIC DNA]</scope>
    <source>
        <strain evidence="2 3">SKA53</strain>
    </source>
</reference>
<feature type="domain" description="YjiS-like" evidence="1">
    <location>
        <begin position="3"/>
        <end position="31"/>
    </location>
</feature>
<keyword evidence="3" id="KW-1185">Reference proteome</keyword>
<sequence>MQAAQLARQRRALAALDAHILCDIGITADDAQAEAGKPVWDVPRHWLA</sequence>
<protein>
    <recommendedName>
        <fullName evidence="1">YjiS-like domain-containing protein</fullName>
    </recommendedName>
</protein>
<dbReference type="STRING" id="314232.SKA53_01531"/>
<dbReference type="HOGENOM" id="CLU_184490_6_1_5"/>